<dbReference type="CDD" id="cd06163">
    <property type="entry name" value="S2P-M50_PDZ_RseP-like"/>
    <property type="match status" value="1"/>
</dbReference>
<reference evidence="13" key="1">
    <citation type="submission" date="2015-08" db="EMBL/GenBank/DDBJ databases">
        <authorList>
            <person name="Babu N.S."/>
            <person name="Beckwith C.J."/>
            <person name="Beseler K.G."/>
            <person name="Brison A."/>
            <person name="Carone J.V."/>
            <person name="Caskin T.P."/>
            <person name="Diamond M."/>
            <person name="Durham M.E."/>
            <person name="Foxe J.M."/>
            <person name="Go M."/>
            <person name="Henderson B.A."/>
            <person name="Jones I.B."/>
            <person name="McGettigan J.A."/>
            <person name="Micheletti S.J."/>
            <person name="Nasrallah M.E."/>
            <person name="Ortiz D."/>
            <person name="Piller C.R."/>
            <person name="Privatt S.R."/>
            <person name="Schneider S.L."/>
            <person name="Sharp S."/>
            <person name="Smith T.C."/>
            <person name="Stanton J.D."/>
            <person name="Ullery H.E."/>
            <person name="Wilson R.J."/>
            <person name="Serrano M.G."/>
            <person name="Buck G."/>
            <person name="Lee V."/>
            <person name="Wang Y."/>
            <person name="Carvalho R."/>
            <person name="Voegtly L."/>
            <person name="Shi R."/>
            <person name="Duckworth R."/>
            <person name="Johnson A."/>
            <person name="Loviza R."/>
            <person name="Walstead R."/>
            <person name="Shah Z."/>
            <person name="Kiflezghi M."/>
            <person name="Wade K."/>
            <person name="Ball S.L."/>
            <person name="Bradley K.W."/>
            <person name="Asai D.J."/>
            <person name="Bowman C.A."/>
            <person name="Russell D.A."/>
            <person name="Pope W.H."/>
            <person name="Jacobs-Sera D."/>
            <person name="Hendrix R.W."/>
            <person name="Hatfull G.F."/>
        </authorList>
    </citation>
    <scope>NUCLEOTIDE SEQUENCE</scope>
</reference>
<dbReference type="EMBL" id="GDKF01001171">
    <property type="protein sequence ID" value="JAT77451.1"/>
    <property type="molecule type" value="Transcribed_RNA"/>
</dbReference>
<dbReference type="Pfam" id="PF17820">
    <property type="entry name" value="PDZ_6"/>
    <property type="match status" value="1"/>
</dbReference>
<keyword evidence="9" id="KW-0482">Metalloprotease</keyword>
<comment type="cofactor">
    <cofactor evidence="1">
        <name>Zn(2+)</name>
        <dbReference type="ChEBI" id="CHEBI:29105"/>
    </cofactor>
</comment>
<dbReference type="Pfam" id="PF02163">
    <property type="entry name" value="Peptidase_M50"/>
    <property type="match status" value="1"/>
</dbReference>
<dbReference type="InterPro" id="IPR001478">
    <property type="entry name" value="PDZ"/>
</dbReference>
<dbReference type="InterPro" id="IPR008915">
    <property type="entry name" value="Peptidase_M50"/>
</dbReference>
<evidence type="ECO:0000256" key="10">
    <source>
        <dbReference type="ARBA" id="ARBA00023136"/>
    </source>
</evidence>
<dbReference type="NCBIfam" id="TIGR00054">
    <property type="entry name" value="RIP metalloprotease RseP"/>
    <property type="match status" value="1"/>
</dbReference>
<evidence type="ECO:0000256" key="2">
    <source>
        <dbReference type="ARBA" id="ARBA00004141"/>
    </source>
</evidence>
<proteinExistence type="inferred from homology"/>
<evidence type="ECO:0000256" key="4">
    <source>
        <dbReference type="ARBA" id="ARBA00022670"/>
    </source>
</evidence>
<dbReference type="InterPro" id="IPR004387">
    <property type="entry name" value="Pept_M50_Zn"/>
</dbReference>
<keyword evidence="4" id="KW-0645">Protease</keyword>
<feature type="region of interest" description="Disordered" evidence="11">
    <location>
        <begin position="48"/>
        <end position="90"/>
    </location>
</feature>
<keyword evidence="7" id="KW-0862">Zinc</keyword>
<sequence>MSHVVTTVPSQHPLLACPFSLRGTRHGTWAFKSGLPPRRHQTRRVCFATRGSNDSRPEARPAPQEHPMPALSSDHKAFNPDTHVSSKPTRTGLPSLPLALGSFAALSAGILGPVSGLDLAGAGSVLEAVLVLGATVGFHELGHFIAARSQGIHVSKFSIGFGPALVRVQRGEVEYALRALPLGGYVGFPDDDPNSTIPKDDPDLLRNRPVADRVRVVIAGVVFNVLLAASICTAQALTVGTVEPIYSPGVLVGEVQRGAIGERAGLQRGDLLTRVGPLTVPSSESSLSEVVDLISENPGRQLALDVVRGGEPLSLAVAPAEQPDGRGRIGVALAPNVVLRRTKASDPVTALRLGASQTARLAGVIWKGLSQLATNFQRTSKAVSGPLGILRVGADVARNDSAGLFQFAALINLNLAIVNSLPLPALDGGYLVFLILEAVRGRKLDETVEKTVMASGLLLLTSLGMFLILRDAVSLGGQLTRLL</sequence>
<evidence type="ECO:0000256" key="7">
    <source>
        <dbReference type="ARBA" id="ARBA00022833"/>
    </source>
</evidence>
<evidence type="ECO:0000256" key="9">
    <source>
        <dbReference type="ARBA" id="ARBA00023049"/>
    </source>
</evidence>
<evidence type="ECO:0000256" key="5">
    <source>
        <dbReference type="ARBA" id="ARBA00022692"/>
    </source>
</evidence>
<evidence type="ECO:0000256" key="6">
    <source>
        <dbReference type="ARBA" id="ARBA00022801"/>
    </source>
</evidence>
<evidence type="ECO:0000259" key="12">
    <source>
        <dbReference type="SMART" id="SM00228"/>
    </source>
</evidence>
<dbReference type="InterPro" id="IPR036034">
    <property type="entry name" value="PDZ_sf"/>
</dbReference>
<feature type="domain" description="PDZ" evidence="12">
    <location>
        <begin position="235"/>
        <end position="310"/>
    </location>
</feature>
<evidence type="ECO:0000256" key="11">
    <source>
        <dbReference type="SAM" id="MobiDB-lite"/>
    </source>
</evidence>
<keyword evidence="10" id="KW-0472">Membrane</keyword>
<evidence type="ECO:0000256" key="1">
    <source>
        <dbReference type="ARBA" id="ARBA00001947"/>
    </source>
</evidence>
<dbReference type="PANTHER" id="PTHR42837:SF2">
    <property type="entry name" value="MEMBRANE METALLOPROTEASE ARASP2, CHLOROPLASTIC-RELATED"/>
    <property type="match status" value="1"/>
</dbReference>
<dbReference type="SUPFAM" id="SSF50156">
    <property type="entry name" value="PDZ domain-like"/>
    <property type="match status" value="1"/>
</dbReference>
<dbReference type="InterPro" id="IPR041489">
    <property type="entry name" value="PDZ_6"/>
</dbReference>
<gene>
    <name evidence="13" type="ORF">g.46044</name>
</gene>
<keyword evidence="6" id="KW-0378">Hydrolase</keyword>
<dbReference type="GO" id="GO:0006508">
    <property type="term" value="P:proteolysis"/>
    <property type="evidence" value="ECO:0007669"/>
    <property type="project" value="UniProtKB-KW"/>
</dbReference>
<dbReference type="GO" id="GO:0016020">
    <property type="term" value="C:membrane"/>
    <property type="evidence" value="ECO:0007669"/>
    <property type="project" value="UniProtKB-SubCell"/>
</dbReference>
<dbReference type="SMART" id="SM00228">
    <property type="entry name" value="PDZ"/>
    <property type="match status" value="1"/>
</dbReference>
<keyword evidence="5" id="KW-0812">Transmembrane</keyword>
<keyword evidence="8" id="KW-1133">Transmembrane helix</keyword>
<comment type="similarity">
    <text evidence="3">Belongs to the peptidase M50A family.</text>
</comment>
<evidence type="ECO:0000256" key="3">
    <source>
        <dbReference type="ARBA" id="ARBA00009989"/>
    </source>
</evidence>
<comment type="subcellular location">
    <subcellularLocation>
        <location evidence="2">Membrane</location>
        <topology evidence="2">Multi-pass membrane protein</topology>
    </subcellularLocation>
</comment>
<accession>A0A1D2AEE0</accession>
<protein>
    <recommendedName>
        <fullName evidence="12">PDZ domain-containing protein</fullName>
    </recommendedName>
</protein>
<dbReference type="AlphaFoldDB" id="A0A1D2AEE0"/>
<evidence type="ECO:0000256" key="8">
    <source>
        <dbReference type="ARBA" id="ARBA00022989"/>
    </source>
</evidence>
<organism evidence="13">
    <name type="scientific">Auxenochlorella protothecoides</name>
    <name type="common">Green microalga</name>
    <name type="synonym">Chlorella protothecoides</name>
    <dbReference type="NCBI Taxonomy" id="3075"/>
    <lineage>
        <taxon>Eukaryota</taxon>
        <taxon>Viridiplantae</taxon>
        <taxon>Chlorophyta</taxon>
        <taxon>core chlorophytes</taxon>
        <taxon>Trebouxiophyceae</taxon>
        <taxon>Chlorellales</taxon>
        <taxon>Chlorellaceae</taxon>
        <taxon>Auxenochlorella</taxon>
    </lineage>
</organism>
<dbReference type="GO" id="GO:0004222">
    <property type="term" value="F:metalloendopeptidase activity"/>
    <property type="evidence" value="ECO:0007669"/>
    <property type="project" value="InterPro"/>
</dbReference>
<dbReference type="PANTHER" id="PTHR42837">
    <property type="entry name" value="REGULATOR OF SIGMA-E PROTEASE RSEP"/>
    <property type="match status" value="1"/>
</dbReference>
<dbReference type="Gene3D" id="2.30.42.10">
    <property type="match status" value="1"/>
</dbReference>
<evidence type="ECO:0000313" key="13">
    <source>
        <dbReference type="EMBL" id="JAT77451.1"/>
    </source>
</evidence>
<name>A0A1D2AEE0_AUXPR</name>